<name>K1WLB0_TRIAC</name>
<keyword evidence="3" id="KW-1185">Reference proteome</keyword>
<feature type="region of interest" description="Disordered" evidence="1">
    <location>
        <begin position="260"/>
        <end position="279"/>
    </location>
</feature>
<dbReference type="Proteomes" id="UP000006757">
    <property type="component" value="Unassembled WGS sequence"/>
</dbReference>
<dbReference type="InParanoid" id="K1WLB0"/>
<evidence type="ECO:0000313" key="3">
    <source>
        <dbReference type="Proteomes" id="UP000006757"/>
    </source>
</evidence>
<evidence type="ECO:0000256" key="1">
    <source>
        <dbReference type="SAM" id="MobiDB-lite"/>
    </source>
</evidence>
<organism evidence="2 3">
    <name type="scientific">Trichosporon asahii var. asahii (strain CBS 8904)</name>
    <name type="common">Yeast</name>
    <dbReference type="NCBI Taxonomy" id="1220162"/>
    <lineage>
        <taxon>Eukaryota</taxon>
        <taxon>Fungi</taxon>
        <taxon>Dikarya</taxon>
        <taxon>Basidiomycota</taxon>
        <taxon>Agaricomycotina</taxon>
        <taxon>Tremellomycetes</taxon>
        <taxon>Trichosporonales</taxon>
        <taxon>Trichosporonaceae</taxon>
        <taxon>Trichosporon</taxon>
    </lineage>
</organism>
<comment type="caution">
    <text evidence="2">The sequence shown here is derived from an EMBL/GenBank/DDBJ whole genome shotgun (WGS) entry which is preliminary data.</text>
</comment>
<accession>K1WLB0</accession>
<sequence length="279" mass="30710">MSLWALERAWWRSSSFALHVGASPTHHLPINSSTSNNRPSTVASTSTTELLGLPLDVLRLLVSHYDDVPGNPILAGLAFVGDDIGEVTQPLTTDEIVAAHELLKNHSTRHPFWYQQPDHMKWRWEAAAQCLDNFHSVRTSWQSARLTTEFFSMVLPISLTESHIQVLMYACSPEDLKLLSDALSVPISLVSTLTGLLRWAMGSHLGFLNYIKRGGAQKRLPMSVILQTPGHAGRAYDYQNLPEPPSGTLFYASLGGTSGSIPSTSTTVPLGRRPRGESR</sequence>
<dbReference type="AlphaFoldDB" id="K1WLB0"/>
<protein>
    <submittedName>
        <fullName evidence="2">Uncharacterized protein</fullName>
    </submittedName>
</protein>
<evidence type="ECO:0000313" key="2">
    <source>
        <dbReference type="EMBL" id="EKD02019.1"/>
    </source>
</evidence>
<dbReference type="HOGENOM" id="CLU_998147_0_0_1"/>
<reference evidence="2 3" key="1">
    <citation type="journal article" date="2012" name="Eukaryot. Cell">
        <title>Genome sequence of the Trichosporon asahii environmental strain CBS 8904.</title>
        <authorList>
            <person name="Yang R.Y."/>
            <person name="Li H.T."/>
            <person name="Zhu H."/>
            <person name="Zhou G.P."/>
            <person name="Wang M."/>
            <person name="Wang L."/>
        </authorList>
    </citation>
    <scope>NUCLEOTIDE SEQUENCE [LARGE SCALE GENOMIC DNA]</scope>
    <source>
        <strain evidence="2 3">CBS 8904</strain>
    </source>
</reference>
<dbReference type="EMBL" id="AMBO01000302">
    <property type="protein sequence ID" value="EKD02019.1"/>
    <property type="molecule type" value="Genomic_DNA"/>
</dbReference>
<gene>
    <name evidence="2" type="ORF">A1Q2_03719</name>
</gene>
<proteinExistence type="predicted"/>